<dbReference type="Gene3D" id="3.20.20.140">
    <property type="entry name" value="Metal-dependent hydrolases"/>
    <property type="match status" value="2"/>
</dbReference>
<name>A0ABT1D5Z8_9PROT</name>
<comment type="caution">
    <text evidence="2">The sequence shown here is derived from an EMBL/GenBank/DDBJ whole genome shotgun (WGS) entry which is preliminary data.</text>
</comment>
<dbReference type="InterPro" id="IPR011059">
    <property type="entry name" value="Metal-dep_hydrolase_composite"/>
</dbReference>
<organism evidence="2 3">
    <name type="scientific">Siccirubricoccus soli</name>
    <dbReference type="NCBI Taxonomy" id="2899147"/>
    <lineage>
        <taxon>Bacteria</taxon>
        <taxon>Pseudomonadati</taxon>
        <taxon>Pseudomonadota</taxon>
        <taxon>Alphaproteobacteria</taxon>
        <taxon>Acetobacterales</taxon>
        <taxon>Roseomonadaceae</taxon>
        <taxon>Siccirubricoccus</taxon>
    </lineage>
</organism>
<protein>
    <submittedName>
        <fullName evidence="2">Amidohydrolase family protein</fullName>
    </submittedName>
</protein>
<dbReference type="Pfam" id="PF07969">
    <property type="entry name" value="Amidohydro_3"/>
    <property type="match status" value="1"/>
</dbReference>
<dbReference type="RefSeq" id="WP_252953985.1">
    <property type="nucleotide sequence ID" value="NZ_JAFIRR010000089.1"/>
</dbReference>
<evidence type="ECO:0000313" key="2">
    <source>
        <dbReference type="EMBL" id="MCO6417352.1"/>
    </source>
</evidence>
<dbReference type="InterPro" id="IPR013108">
    <property type="entry name" value="Amidohydro_3"/>
</dbReference>
<feature type="domain" description="Amidohydrolase 3" evidence="1">
    <location>
        <begin position="46"/>
        <end position="550"/>
    </location>
</feature>
<dbReference type="InterPro" id="IPR032466">
    <property type="entry name" value="Metal_Hydrolase"/>
</dbReference>
<dbReference type="Gene3D" id="2.30.40.10">
    <property type="entry name" value="Urease, subunit C, domain 1"/>
    <property type="match status" value="1"/>
</dbReference>
<dbReference type="InterPro" id="IPR050378">
    <property type="entry name" value="Metallo-dep_Hydrolases_sf"/>
</dbReference>
<sequence>MSSTPDLVIRGGTILDGTGKPGFEADLAVKDGRIAAIGPDLPRGAEEIDAKGRLVTPGFVDIHTHYDGQAVWDSHLAPSALHGVTTAVMGNCGVGFAPVHPGQEMKLIELMEGVEDIPAPVLSQGLDFKWQSFAEYLAVLDAKPRDIDICALVPHAAVRVYVMGERALALESANQGDIAEMRRIVAEAVEAGAFGFSTSRTISHKTLKGDFTPTLRAQEEELAGIAEGLRGIGKGFMEFVSDFNQPDPATEFGLIRRVVERSGRPAVFTLTARHDRTEHWRELLALSNRAAAEGVPIRPVFPPRPIGILMGLSGSQNPFSGTPSYKAIAHLPVPQRVAAMRDPAVRARILSEDRFAGSTFPLIARLSFERMFPFGDPPNYTPAKESSIAAQAAREGRTPEDVAYDMLLEQNGEAFIFCALTNYAYYDLSPSEELLRHKNTIVGLSDGGAHVGFISDGSFPSFLLAYWGKQRGLPVEELIRRQTSDTASAAGLPDRGRLAPGLRADINVIDYDSLALEMPRMVQDLPAGGRRLMQRARGYDATIVAGQVTYRHGEATGALPGKLVRCTH</sequence>
<gene>
    <name evidence="2" type="ORF">JYK14_14430</name>
</gene>
<evidence type="ECO:0000259" key="1">
    <source>
        <dbReference type="Pfam" id="PF07969"/>
    </source>
</evidence>
<dbReference type="SUPFAM" id="SSF51556">
    <property type="entry name" value="Metallo-dependent hydrolases"/>
    <property type="match status" value="1"/>
</dbReference>
<dbReference type="CDD" id="cd01297">
    <property type="entry name" value="D-aminoacylase"/>
    <property type="match status" value="1"/>
</dbReference>
<reference evidence="2 3" key="1">
    <citation type="submission" date="2021-12" db="EMBL/GenBank/DDBJ databases">
        <title>Siccirubricoccus leaddurans sp. nov., a high concentration Zn2+ tolerance bacterium.</title>
        <authorList>
            <person name="Cao Y."/>
        </authorList>
    </citation>
    <scope>NUCLEOTIDE SEQUENCE [LARGE SCALE GENOMIC DNA]</scope>
    <source>
        <strain evidence="2 3">KC 17139</strain>
    </source>
</reference>
<dbReference type="SUPFAM" id="SSF51338">
    <property type="entry name" value="Composite domain of metallo-dependent hydrolases"/>
    <property type="match status" value="1"/>
</dbReference>
<dbReference type="PANTHER" id="PTHR11647">
    <property type="entry name" value="HYDRANTOINASE/DIHYDROPYRIMIDINASE FAMILY MEMBER"/>
    <property type="match status" value="1"/>
</dbReference>
<accession>A0ABT1D5Z8</accession>
<dbReference type="Proteomes" id="UP001523392">
    <property type="component" value="Unassembled WGS sequence"/>
</dbReference>
<evidence type="ECO:0000313" key="3">
    <source>
        <dbReference type="Proteomes" id="UP001523392"/>
    </source>
</evidence>
<dbReference type="EMBL" id="JAFIRR010000089">
    <property type="protein sequence ID" value="MCO6417352.1"/>
    <property type="molecule type" value="Genomic_DNA"/>
</dbReference>
<keyword evidence="3" id="KW-1185">Reference proteome</keyword>
<proteinExistence type="predicted"/>
<dbReference type="PANTHER" id="PTHR11647:SF1">
    <property type="entry name" value="COLLAPSIN RESPONSE MEDIATOR PROTEIN"/>
    <property type="match status" value="1"/>
</dbReference>